<comment type="caution">
    <text evidence="1">The sequence shown here is derived from an EMBL/GenBank/DDBJ whole genome shotgun (WGS) entry which is preliminary data.</text>
</comment>
<dbReference type="EMBL" id="CM026425">
    <property type="protein sequence ID" value="KAG0576045.1"/>
    <property type="molecule type" value="Genomic_DNA"/>
</dbReference>
<name>A0A8T0HZI5_CERPU</name>
<sequence length="223" mass="24515">MDTKSECCGQRVYSFFVAGLKLSPTLLLSIAPTPPKTMEVPASNVKKRKIDWSGANPAVKSDLLNWMSYIFLRQDPRFDMFPELPALGRLIASAKKDLWSEECYQEILLLGKVSGLKFKDYRRKLLPRHIGREGCSLANIPMESDDGAEVGSNSFGGAVVVSSVTASLVVEASLEPNTSFKSFDLDNVNDEAESRETKSSEFQAVCALIALQSKDDAQPWSIG</sequence>
<dbReference type="AlphaFoldDB" id="A0A8T0HZI5"/>
<protein>
    <submittedName>
        <fullName evidence="1">Uncharacterized protein</fullName>
    </submittedName>
</protein>
<evidence type="ECO:0000313" key="1">
    <source>
        <dbReference type="EMBL" id="KAG0576045.1"/>
    </source>
</evidence>
<keyword evidence="2" id="KW-1185">Reference proteome</keyword>
<proteinExistence type="predicted"/>
<reference evidence="1" key="1">
    <citation type="submission" date="2020-06" db="EMBL/GenBank/DDBJ databases">
        <title>WGS assembly of Ceratodon purpureus strain R40.</title>
        <authorList>
            <person name="Carey S.B."/>
            <person name="Jenkins J."/>
            <person name="Shu S."/>
            <person name="Lovell J.T."/>
            <person name="Sreedasyam A."/>
            <person name="Maumus F."/>
            <person name="Tiley G.P."/>
            <person name="Fernandez-Pozo N."/>
            <person name="Barry K."/>
            <person name="Chen C."/>
            <person name="Wang M."/>
            <person name="Lipzen A."/>
            <person name="Daum C."/>
            <person name="Saski C.A."/>
            <person name="Payton A.C."/>
            <person name="Mcbreen J.C."/>
            <person name="Conrad R.E."/>
            <person name="Kollar L.M."/>
            <person name="Olsson S."/>
            <person name="Huttunen S."/>
            <person name="Landis J.B."/>
            <person name="Wickett N.J."/>
            <person name="Johnson M.G."/>
            <person name="Rensing S.A."/>
            <person name="Grimwood J."/>
            <person name="Schmutz J."/>
            <person name="Mcdaniel S.F."/>
        </authorList>
    </citation>
    <scope>NUCLEOTIDE SEQUENCE</scope>
    <source>
        <strain evidence="1">R40</strain>
    </source>
</reference>
<gene>
    <name evidence="1" type="ORF">KC19_5G050700</name>
</gene>
<dbReference type="Proteomes" id="UP000822688">
    <property type="component" value="Chromosome 5"/>
</dbReference>
<evidence type="ECO:0000313" key="2">
    <source>
        <dbReference type="Proteomes" id="UP000822688"/>
    </source>
</evidence>
<accession>A0A8T0HZI5</accession>
<organism evidence="1 2">
    <name type="scientific">Ceratodon purpureus</name>
    <name type="common">Fire moss</name>
    <name type="synonym">Dicranum purpureum</name>
    <dbReference type="NCBI Taxonomy" id="3225"/>
    <lineage>
        <taxon>Eukaryota</taxon>
        <taxon>Viridiplantae</taxon>
        <taxon>Streptophyta</taxon>
        <taxon>Embryophyta</taxon>
        <taxon>Bryophyta</taxon>
        <taxon>Bryophytina</taxon>
        <taxon>Bryopsida</taxon>
        <taxon>Dicranidae</taxon>
        <taxon>Pseudoditrichales</taxon>
        <taxon>Ditrichaceae</taxon>
        <taxon>Ceratodon</taxon>
    </lineage>
</organism>